<keyword evidence="2" id="KW-0813">Transport</keyword>
<dbReference type="GO" id="GO:0006893">
    <property type="term" value="P:Golgi to plasma membrane transport"/>
    <property type="evidence" value="ECO:0000318"/>
    <property type="project" value="GO_Central"/>
</dbReference>
<dbReference type="VEuPathDB" id="FungiDB:KRP22_9461"/>
<dbReference type="Proteomes" id="UP000005238">
    <property type="component" value="Unassembled WGS sequence"/>
</dbReference>
<accession>H3GZZ6</accession>
<dbReference type="GO" id="GO:0006887">
    <property type="term" value="P:exocytosis"/>
    <property type="evidence" value="ECO:0000318"/>
    <property type="project" value="GO_Central"/>
</dbReference>
<feature type="compositionally biased region" description="Polar residues" evidence="6">
    <location>
        <begin position="16"/>
        <end position="30"/>
    </location>
</feature>
<keyword evidence="7" id="KW-0472">Membrane</keyword>
<dbReference type="InterPro" id="IPR056858">
    <property type="entry name" value="VSR_TRX"/>
</dbReference>
<evidence type="ECO:0000256" key="5">
    <source>
        <dbReference type="ARBA" id="ARBA00022837"/>
    </source>
</evidence>
<dbReference type="EMBL" id="DS566085">
    <property type="status" value="NOT_ANNOTATED_CDS"/>
    <property type="molecule type" value="Genomic_DNA"/>
</dbReference>
<evidence type="ECO:0000256" key="6">
    <source>
        <dbReference type="SAM" id="MobiDB-lite"/>
    </source>
</evidence>
<feature type="domain" description="Exocyst complex component EXOC2/Sec5 N-terminal" evidence="9">
    <location>
        <begin position="19"/>
        <end position="260"/>
    </location>
</feature>
<dbReference type="GO" id="GO:0000145">
    <property type="term" value="C:exocyst"/>
    <property type="evidence" value="ECO:0000318"/>
    <property type="project" value="GO_Central"/>
</dbReference>
<dbReference type="VEuPathDB" id="FungiDB:KRP23_8918"/>
<dbReference type="InterPro" id="IPR039481">
    <property type="entry name" value="EXOC2/Sec5_N_dom"/>
</dbReference>
<feature type="region of interest" description="Disordered" evidence="6">
    <location>
        <begin position="654"/>
        <end position="684"/>
    </location>
</feature>
<evidence type="ECO:0000256" key="1">
    <source>
        <dbReference type="ARBA" id="ARBA00010578"/>
    </source>
</evidence>
<comment type="similarity">
    <text evidence="1">Belongs to the SEC5 family.</text>
</comment>
<dbReference type="Pfam" id="PF15469">
    <property type="entry name" value="Sec5"/>
    <property type="match status" value="1"/>
</dbReference>
<name>H3GZZ6_PHYRM</name>
<dbReference type="InterPro" id="IPR046450">
    <property type="entry name" value="PA_dom_sf"/>
</dbReference>
<keyword evidence="3" id="KW-0268">Exocytosis</keyword>
<evidence type="ECO:0000256" key="7">
    <source>
        <dbReference type="SAM" id="Phobius"/>
    </source>
</evidence>
<dbReference type="InterPro" id="IPR003137">
    <property type="entry name" value="PA_domain"/>
</dbReference>
<dbReference type="Pfam" id="PF02225">
    <property type="entry name" value="PA"/>
    <property type="match status" value="1"/>
</dbReference>
<keyword evidence="7" id="KW-1133">Transmembrane helix</keyword>
<dbReference type="PANTHER" id="PTHR13043">
    <property type="entry name" value="EXOCYST COMPLEX COMPONENT SEC5"/>
    <property type="match status" value="1"/>
</dbReference>
<evidence type="ECO:0000259" key="9">
    <source>
        <dbReference type="Pfam" id="PF15469"/>
    </source>
</evidence>
<dbReference type="PANTHER" id="PTHR13043:SF1">
    <property type="entry name" value="EXOCYST COMPLEX COMPONENT 2"/>
    <property type="match status" value="1"/>
</dbReference>
<feature type="region of interest" description="Disordered" evidence="6">
    <location>
        <begin position="1356"/>
        <end position="1396"/>
    </location>
</feature>
<dbReference type="OMA" id="RKCIWNI"/>
<dbReference type="eggNOG" id="KOG2347">
    <property type="taxonomic scope" value="Eukaryota"/>
</dbReference>
<dbReference type="FunFam" id="3.50.30.30:FF:000032">
    <property type="entry name" value="Vacuolar-sorting receptor 1"/>
    <property type="match status" value="1"/>
</dbReference>
<evidence type="ECO:0000313" key="11">
    <source>
        <dbReference type="EnsemblProtists" id="Phyra83434"/>
    </source>
</evidence>
<organism evidence="11 12">
    <name type="scientific">Phytophthora ramorum</name>
    <name type="common">Sudden oak death agent</name>
    <dbReference type="NCBI Taxonomy" id="164328"/>
    <lineage>
        <taxon>Eukaryota</taxon>
        <taxon>Sar</taxon>
        <taxon>Stramenopiles</taxon>
        <taxon>Oomycota</taxon>
        <taxon>Peronosporomycetes</taxon>
        <taxon>Peronosporales</taxon>
        <taxon>Peronosporaceae</taxon>
        <taxon>Phytophthora</taxon>
    </lineage>
</organism>
<reference evidence="11" key="2">
    <citation type="submission" date="2015-06" db="UniProtKB">
        <authorList>
            <consortium name="EnsemblProtists"/>
        </authorList>
    </citation>
    <scope>IDENTIFICATION</scope>
    <source>
        <strain evidence="11">Pr102</strain>
    </source>
</reference>
<dbReference type="HOGENOM" id="CLU_254326_0_0_1"/>
<evidence type="ECO:0000313" key="12">
    <source>
        <dbReference type="Proteomes" id="UP000005238"/>
    </source>
</evidence>
<feature type="compositionally biased region" description="Basic and acidic residues" evidence="6">
    <location>
        <begin position="1362"/>
        <end position="1374"/>
    </location>
</feature>
<dbReference type="VEuPathDB" id="FungiDB:KRP23_8919"/>
<keyword evidence="5" id="KW-0106">Calcium</keyword>
<reference evidence="12" key="1">
    <citation type="journal article" date="2006" name="Science">
        <title>Phytophthora genome sequences uncover evolutionary origins and mechanisms of pathogenesis.</title>
        <authorList>
            <person name="Tyler B.M."/>
            <person name="Tripathy S."/>
            <person name="Zhang X."/>
            <person name="Dehal P."/>
            <person name="Jiang R.H."/>
            <person name="Aerts A."/>
            <person name="Arredondo F.D."/>
            <person name="Baxter L."/>
            <person name="Bensasson D."/>
            <person name="Beynon J.L."/>
            <person name="Chapman J."/>
            <person name="Damasceno C.M."/>
            <person name="Dorrance A.E."/>
            <person name="Dou D."/>
            <person name="Dickerman A.W."/>
            <person name="Dubchak I.L."/>
            <person name="Garbelotto M."/>
            <person name="Gijzen M."/>
            <person name="Gordon S.G."/>
            <person name="Govers F."/>
            <person name="Grunwald N.J."/>
            <person name="Huang W."/>
            <person name="Ivors K.L."/>
            <person name="Jones R.W."/>
            <person name="Kamoun S."/>
            <person name="Krampis K."/>
            <person name="Lamour K.H."/>
            <person name="Lee M.K."/>
            <person name="McDonald W.H."/>
            <person name="Medina M."/>
            <person name="Meijer H.J."/>
            <person name="Nordberg E.K."/>
            <person name="Maclean D.J."/>
            <person name="Ospina-Giraldo M.D."/>
            <person name="Morris P.F."/>
            <person name="Phuntumart V."/>
            <person name="Putnam N.H."/>
            <person name="Rash S."/>
            <person name="Rose J.K."/>
            <person name="Sakihama Y."/>
            <person name="Salamov A.A."/>
            <person name="Savidor A."/>
            <person name="Scheuring C.F."/>
            <person name="Smith B.M."/>
            <person name="Sobral B.W."/>
            <person name="Terry A."/>
            <person name="Torto-Alalibo T.A."/>
            <person name="Win J."/>
            <person name="Xu Z."/>
            <person name="Zhang H."/>
            <person name="Grigoriev I.V."/>
            <person name="Rokhsar D.S."/>
            <person name="Boore J.L."/>
        </authorList>
    </citation>
    <scope>NUCLEOTIDE SEQUENCE [LARGE SCALE GENOMIC DNA]</scope>
    <source>
        <strain evidence="12">Pr102</strain>
    </source>
</reference>
<sequence length="1396" mass="153563">MAPSVDPPAKSRAAAVTSSTPTNQTETDLSSPLFNASRYLAATHATTSFPELQTALTELRKTTSDKTAQLKALVSAHFDQYLSCHESVRALASDVSAHHQESEALVGDMKNLTRVADVSLAVMLQRAREQRRIRHTLAVLSRLRPILELTSKMKASLRIQDYDTLVVDYARLKHQSGKISNLAAPLKRVVTAGHEIAATANAELLRRLEDMSASVADQKRAIDVLTALGLVEKPILTCLTKQFEYLDRKLSEIDAKDADQISSEGTMKECVAIAGRFRSGLWGFICELFKTPAGSAAATSNAITSVEAERVQQQAWSILSKCVGLLERHASPPTAWRLKLLTEAFRQLRWLMKCPNAAKLNANIEQLNESFCDKFRTAITLGYLEQVCSSARSELLAEYFEPVVTVLPSFSSEIALGTPNPSGLTPVIMSTDPRTKVQRVIVEARQAFDVIRSASTVSSESKILLHRPLVFTTCATDVLQRWKDIWNDVGQVLLDVLDIADRTVSQKGCGTSSVALADGDIDFHFRAQLIQALEKHLRDMLSEFLDKVVTSFVADITPPVPVEAPAAATNDNRIANCVELREKCLRIVDGWMAQLKYGEIDEDAYTSMLEHGRAATSSTRALSNLVQNVEIKCMDIYSSTHAGPLQRILRAGAAEEPFQSHSSSGSGSSRHSSRTSRSSSVGFPTPVALQDAVSNPMSSASIPSDPRQYVFNVLLQLITLRSEVETSVGGYPQCWDYIRSVTDPLTAAMAEFLENSVRSLESPSVSTSTLDEWKRSHLLVEARFFQLALSDLMAEGTKTQLEAVEKQLVQAKSAEQAASAGHLCIEIRAHERTRCTSTIRRRTKNKKMHVPRTLLLTAALVALATPVAVQARAMDVDEWPSTESDHTKLQIVLPEKLMKKDGYAHKDALFGYPAYSMGSLQAQLVYTSESGCEEIKNSDWEPPFALMLDRGDCHFVEKVRRAQHAGARAVLIADNKCLCTDVECLRETGDDFCETVLPFMADDESGGDISIPSMLIRKSDGDAIKREIAQSKGVSNVMVKFDWGIPSPDGRVEWTLWQSAWDDQSLSTLANLEEMITALGDRAFFTPHFVSYNGTKVGCHDDGDPSTSACGNMCLNNGRYCLLDPSPFHDRSTGASGADVVLENLRRKCIWNIESKTDPGVGLKWWKYVKASGEACGKDENLFHERSCAEKVMKKLSIDIKAVEECMQPYGVNVDEVNPLLEEELKEQTALQLLRLPALYVDGVHARGRVDPTSILGMVCAGYGVHDPPEVCSCASQSSVGLLDCVKVGSLANAAAITGNGGYSFTSLVVVMLAFVGIVAAGGFVYWRRTQRHMRDQVRSILAEYMPLEDQSMDDDYDLEDERSRMLHPAERAAAKSPRGFMPSRGFLDEDEEEGM</sequence>
<protein>
    <recommendedName>
        <fullName evidence="13">Exocyst complex component</fullName>
    </recommendedName>
</protein>
<evidence type="ECO:0000256" key="4">
    <source>
        <dbReference type="ARBA" id="ARBA00022536"/>
    </source>
</evidence>
<evidence type="ECO:0008006" key="13">
    <source>
        <dbReference type="Google" id="ProtNLM"/>
    </source>
</evidence>
<keyword evidence="7" id="KW-0812">Transmembrane</keyword>
<feature type="compositionally biased region" description="Low complexity" evidence="6">
    <location>
        <begin position="660"/>
        <end position="680"/>
    </location>
</feature>
<evidence type="ECO:0000259" key="10">
    <source>
        <dbReference type="Pfam" id="PF25011"/>
    </source>
</evidence>
<dbReference type="STRING" id="164328.H3GZZ6"/>
<feature type="transmembrane region" description="Helical" evidence="7">
    <location>
        <begin position="1303"/>
        <end position="1327"/>
    </location>
</feature>
<evidence type="ECO:0000256" key="3">
    <source>
        <dbReference type="ARBA" id="ARBA00022483"/>
    </source>
</evidence>
<feature type="region of interest" description="Disordered" evidence="6">
    <location>
        <begin position="1"/>
        <end position="30"/>
    </location>
</feature>
<keyword evidence="4" id="KW-0245">EGF-like domain</keyword>
<dbReference type="SUPFAM" id="SSF52025">
    <property type="entry name" value="PA domain"/>
    <property type="match status" value="1"/>
</dbReference>
<dbReference type="InParanoid" id="H3GZZ6"/>
<proteinExistence type="inferred from homology"/>
<dbReference type="Gene3D" id="3.50.30.30">
    <property type="match status" value="1"/>
</dbReference>
<dbReference type="EnsemblProtists" id="Phyra83434">
    <property type="protein sequence ID" value="Phyra83434"/>
    <property type="gene ID" value="Phyra83434"/>
</dbReference>
<keyword evidence="12" id="KW-1185">Reference proteome</keyword>
<dbReference type="Pfam" id="PF25011">
    <property type="entry name" value="VSR_TRX"/>
    <property type="match status" value="1"/>
</dbReference>
<feature type="domain" description="PA" evidence="8">
    <location>
        <begin position="921"/>
        <end position="1024"/>
    </location>
</feature>
<feature type="domain" description="Vacuolar sorting receptor thioredoxin-like" evidence="10">
    <location>
        <begin position="1052"/>
        <end position="1260"/>
    </location>
</feature>
<dbReference type="VEuPathDB" id="FungiDB:KRP22_9460"/>
<evidence type="ECO:0000256" key="2">
    <source>
        <dbReference type="ARBA" id="ARBA00022448"/>
    </source>
</evidence>
<evidence type="ECO:0000259" key="8">
    <source>
        <dbReference type="Pfam" id="PF02225"/>
    </source>
</evidence>
<dbReference type="InterPro" id="IPR029175">
    <property type="entry name" value="EXOC2/Sec5"/>
</dbReference>